<dbReference type="PROSITE" id="PS51462">
    <property type="entry name" value="NUDIX"/>
    <property type="match status" value="1"/>
</dbReference>
<dbReference type="PANTHER" id="PTHR43736">
    <property type="entry name" value="ADP-RIBOSE PYROPHOSPHATASE"/>
    <property type="match status" value="1"/>
</dbReference>
<keyword evidence="6" id="KW-1185">Reference proteome</keyword>
<keyword evidence="2 3" id="KW-0378">Hydrolase</keyword>
<dbReference type="GO" id="GO:0016787">
    <property type="term" value="F:hydrolase activity"/>
    <property type="evidence" value="ECO:0007669"/>
    <property type="project" value="UniProtKB-KW"/>
</dbReference>
<evidence type="ECO:0000313" key="6">
    <source>
        <dbReference type="Proteomes" id="UP000487268"/>
    </source>
</evidence>
<dbReference type="InterPro" id="IPR020084">
    <property type="entry name" value="NUDIX_hydrolase_CS"/>
</dbReference>
<dbReference type="SUPFAM" id="SSF55811">
    <property type="entry name" value="Nudix"/>
    <property type="match status" value="1"/>
</dbReference>
<evidence type="ECO:0000259" key="4">
    <source>
        <dbReference type="PROSITE" id="PS51462"/>
    </source>
</evidence>
<evidence type="ECO:0000256" key="1">
    <source>
        <dbReference type="ARBA" id="ARBA00005582"/>
    </source>
</evidence>
<dbReference type="PRINTS" id="PR00502">
    <property type="entry name" value="NUDIXFAMILY"/>
</dbReference>
<dbReference type="Pfam" id="PF00293">
    <property type="entry name" value="NUDIX"/>
    <property type="match status" value="1"/>
</dbReference>
<gene>
    <name evidence="5" type="ORF">ACRB68_80230</name>
</gene>
<dbReference type="Proteomes" id="UP000487268">
    <property type="component" value="Unassembled WGS sequence"/>
</dbReference>
<dbReference type="InterPro" id="IPR020476">
    <property type="entry name" value="Nudix_hydrolase"/>
</dbReference>
<proteinExistence type="inferred from homology"/>
<dbReference type="InterPro" id="IPR000086">
    <property type="entry name" value="NUDIX_hydrolase_dom"/>
</dbReference>
<comment type="similarity">
    <text evidence="1 3">Belongs to the Nudix hydrolase family.</text>
</comment>
<dbReference type="OrthoDB" id="9761969at2"/>
<evidence type="ECO:0000256" key="3">
    <source>
        <dbReference type="RuleBase" id="RU003476"/>
    </source>
</evidence>
<comment type="caution">
    <text evidence="5">The sequence shown here is derived from an EMBL/GenBank/DDBJ whole genome shotgun (WGS) entry which is preliminary data.</text>
</comment>
<reference evidence="5 6" key="1">
    <citation type="submission" date="2019-10" db="EMBL/GenBank/DDBJ databases">
        <title>Actinomadura rubteroloni sp. nov. and Actinomadura macrotermitis sp. nov., isolated from the gut of fungus growing-termite Macrotermes natalensis.</title>
        <authorList>
            <person name="Benndorf R."/>
            <person name="Martin K."/>
            <person name="Kuefner M."/>
            <person name="De Beer W."/>
            <person name="Kaster A.-K."/>
            <person name="Vollmers J."/>
            <person name="Poulsen M."/>
            <person name="Beemelmanns C."/>
        </authorList>
    </citation>
    <scope>NUCLEOTIDE SEQUENCE [LARGE SCALE GENOMIC DNA]</scope>
    <source>
        <strain evidence="5 6">RB68</strain>
    </source>
</reference>
<organism evidence="5 6">
    <name type="scientific">Actinomadura macrotermitis</name>
    <dbReference type="NCBI Taxonomy" id="2585200"/>
    <lineage>
        <taxon>Bacteria</taxon>
        <taxon>Bacillati</taxon>
        <taxon>Actinomycetota</taxon>
        <taxon>Actinomycetes</taxon>
        <taxon>Streptosporangiales</taxon>
        <taxon>Thermomonosporaceae</taxon>
        <taxon>Actinomadura</taxon>
    </lineage>
</organism>
<dbReference type="Gene3D" id="3.90.79.10">
    <property type="entry name" value="Nucleoside Triphosphate Pyrophosphohydrolase"/>
    <property type="match status" value="1"/>
</dbReference>
<dbReference type="AlphaFoldDB" id="A0A7K0C933"/>
<dbReference type="PROSITE" id="PS00893">
    <property type="entry name" value="NUDIX_BOX"/>
    <property type="match status" value="1"/>
</dbReference>
<dbReference type="RefSeq" id="WP_153542296.1">
    <property type="nucleotide sequence ID" value="NZ_WEGH01000009.1"/>
</dbReference>
<sequence length="230" mass="25440">MSGIEYTAPEVFTRGVREGWAERETDPTRINWTERLARAAIPFQVINGRPVNPCETTRVRYGRNFLGHWGEQRCADALVTMRTPDRPASVVTPAGARMIAMIERADERGWAIPGGYVDPGESARAAAVRELREETGLVLPGVTWTEDPPRYVPDPRASDESWMVTTLCRADLGTLDRPPALTAADDAKRAVWVRADDYDSLTEVLATLDGFVFGAHVEMLRAALDGGEDR</sequence>
<protein>
    <recommendedName>
        <fullName evidence="4">Nudix hydrolase domain-containing protein</fullName>
    </recommendedName>
</protein>
<evidence type="ECO:0000256" key="2">
    <source>
        <dbReference type="ARBA" id="ARBA00022801"/>
    </source>
</evidence>
<evidence type="ECO:0000313" key="5">
    <source>
        <dbReference type="EMBL" id="MQY09893.1"/>
    </source>
</evidence>
<name>A0A7K0C933_9ACTN</name>
<dbReference type="EMBL" id="WEGH01000009">
    <property type="protein sequence ID" value="MQY09893.1"/>
    <property type="molecule type" value="Genomic_DNA"/>
</dbReference>
<dbReference type="PANTHER" id="PTHR43736:SF1">
    <property type="entry name" value="DIHYDRONEOPTERIN TRIPHOSPHATE DIPHOSPHATASE"/>
    <property type="match status" value="1"/>
</dbReference>
<feature type="domain" description="Nudix hydrolase" evidence="4">
    <location>
        <begin position="81"/>
        <end position="217"/>
    </location>
</feature>
<accession>A0A7K0C933</accession>
<dbReference type="InterPro" id="IPR015797">
    <property type="entry name" value="NUDIX_hydrolase-like_dom_sf"/>
</dbReference>